<keyword evidence="3" id="KW-0326">Glycosidase</keyword>
<keyword evidence="2" id="KW-0378">Hydrolase</keyword>
<dbReference type="GO" id="GO:0004553">
    <property type="term" value="F:hydrolase activity, hydrolyzing O-glycosyl compounds"/>
    <property type="evidence" value="ECO:0007669"/>
    <property type="project" value="TreeGrafter"/>
</dbReference>
<name>A0A0G1DK65_9BACT</name>
<evidence type="ECO:0000259" key="4">
    <source>
        <dbReference type="Pfam" id="PF01229"/>
    </source>
</evidence>
<dbReference type="InterPro" id="IPR013320">
    <property type="entry name" value="ConA-like_dom_sf"/>
</dbReference>
<feature type="domain" description="Glycosyl hydrolases family 39 N-terminal catalytic" evidence="4">
    <location>
        <begin position="97"/>
        <end position="333"/>
    </location>
</feature>
<evidence type="ECO:0000313" key="6">
    <source>
        <dbReference type="Proteomes" id="UP000034894"/>
    </source>
</evidence>
<dbReference type="Proteomes" id="UP000034894">
    <property type="component" value="Unassembled WGS sequence"/>
</dbReference>
<evidence type="ECO:0000256" key="3">
    <source>
        <dbReference type="ARBA" id="ARBA00023295"/>
    </source>
</evidence>
<proteinExistence type="inferred from homology"/>
<protein>
    <recommendedName>
        <fullName evidence="4">Glycosyl hydrolases family 39 N-terminal catalytic domain-containing protein</fullName>
    </recommendedName>
</protein>
<dbReference type="AlphaFoldDB" id="A0A0G1DK65"/>
<dbReference type="STRING" id="1618443.UV73_C0003G0177"/>
<reference evidence="5 6" key="1">
    <citation type="journal article" date="2015" name="Nature">
        <title>rRNA introns, odd ribosomes, and small enigmatic genomes across a large radiation of phyla.</title>
        <authorList>
            <person name="Brown C.T."/>
            <person name="Hug L.A."/>
            <person name="Thomas B.C."/>
            <person name="Sharon I."/>
            <person name="Castelle C.J."/>
            <person name="Singh A."/>
            <person name="Wilkins M.J."/>
            <person name="Williams K.H."/>
            <person name="Banfield J.F."/>
        </authorList>
    </citation>
    <scope>NUCLEOTIDE SEQUENCE [LARGE SCALE GENOMIC DNA]</scope>
</reference>
<dbReference type="InterPro" id="IPR017853">
    <property type="entry name" value="GH"/>
</dbReference>
<dbReference type="InterPro" id="IPR051923">
    <property type="entry name" value="Glycosyl_Hydrolase_39"/>
</dbReference>
<evidence type="ECO:0000256" key="2">
    <source>
        <dbReference type="ARBA" id="ARBA00022801"/>
    </source>
</evidence>
<dbReference type="PANTHER" id="PTHR12631">
    <property type="entry name" value="ALPHA-L-IDURONIDASE"/>
    <property type="match status" value="1"/>
</dbReference>
<dbReference type="EMBL" id="LCFP01000003">
    <property type="protein sequence ID" value="KKS98235.1"/>
    <property type="molecule type" value="Genomic_DNA"/>
</dbReference>
<gene>
    <name evidence="5" type="ORF">UV73_C0003G0177</name>
</gene>
<accession>A0A0G1DK65</accession>
<dbReference type="InterPro" id="IPR049166">
    <property type="entry name" value="GH39_cat"/>
</dbReference>
<evidence type="ECO:0000256" key="1">
    <source>
        <dbReference type="ARBA" id="ARBA00008875"/>
    </source>
</evidence>
<dbReference type="PANTHER" id="PTHR12631:SF10">
    <property type="entry name" value="BETA-XYLOSIDASE-LIKE PROTEIN-RELATED"/>
    <property type="match status" value="1"/>
</dbReference>
<comment type="caution">
    <text evidence="5">The sequence shown here is derived from an EMBL/GenBank/DDBJ whole genome shotgun (WGS) entry which is preliminary data.</text>
</comment>
<dbReference type="Pfam" id="PF01229">
    <property type="entry name" value="Glyco_hydro_39"/>
    <property type="match status" value="1"/>
</dbReference>
<organism evidence="5 6">
    <name type="scientific">Candidatus Gottesmanbacteria bacterium GW2011_GWA2_43_14</name>
    <dbReference type="NCBI Taxonomy" id="1618443"/>
    <lineage>
        <taxon>Bacteria</taxon>
        <taxon>Candidatus Gottesmaniibacteriota</taxon>
    </lineage>
</organism>
<dbReference type="Gene3D" id="3.20.20.80">
    <property type="entry name" value="Glycosidases"/>
    <property type="match status" value="1"/>
</dbReference>
<dbReference type="SUPFAM" id="SSF51445">
    <property type="entry name" value="(Trans)glycosidases"/>
    <property type="match status" value="1"/>
</dbReference>
<evidence type="ECO:0000313" key="5">
    <source>
        <dbReference type="EMBL" id="KKS98235.1"/>
    </source>
</evidence>
<dbReference type="PATRIC" id="fig|1618443.3.peg.624"/>
<sequence length="658" mass="72803">MTAKVCQAVEIPVKIKLMLKKLLPLVLFILIPLLLLYSDDVLSLIGRAASVPANIAIDVKNTDGDIKNSWANFAQGGEEPPPMFDNVTGLMKPLSPRYIRIDHIYDRYRVVKKTAQGLVFDFTLLDETVDRILEMGAKPFFSLSYMPAEFTATGSVIDKPSDWLLWENLVKETVLHYSGKDFRNLAGVYYEVWNEPELPGFGKFTPAGSKSYADLYISAARGAAAVSGANPFYFGGPAVGSYYPKWIEAMAKIASEGKARLDFYSFHRYHQDPLVFRRDLEKTREILSLYPNLSSLPLVISEWGIDSEKNEMSQGNKAAAHAAAVVAQLGNRAEAVFNFEVKDGPPPDGGKWGLITHEKSTNPLEVKSRYRVFMTLSRISGRKLKIAGEGTFVKAMAAKKDNGDIGILLVNYDLAEKNLENVPVILSGLEPGYYRLKAKDVLRDTDANSLITSLDGTISKNFVLLPDAVVHISLSRISGLAQFIQGVEGGADLALSFLGQTEPLVLLLPGMEAAETQLDFWLKPLWPDDDKPVLLLELEFTQGENPPVKISLEKRTSKTIDFLTMSVYDGQKTEILAREIMGWKNQSDWHRVTLRRSYDKFSLSVDGNLSEKSLDPSLALGSASRLSVFPFPGAIDNLSIIYDGKPVVTRSFNGAVTL</sequence>
<dbReference type="SUPFAM" id="SSF49899">
    <property type="entry name" value="Concanavalin A-like lectins/glucanases"/>
    <property type="match status" value="1"/>
</dbReference>
<comment type="similarity">
    <text evidence="1">Belongs to the glycosyl hydrolase 39 family.</text>
</comment>